<dbReference type="AlphaFoldDB" id="A0A3D8HC97"/>
<evidence type="ECO:0000313" key="1">
    <source>
        <dbReference type="EMBL" id="RDU48390.1"/>
    </source>
</evidence>
<reference evidence="1 2" key="1">
    <citation type="submission" date="2018-07" db="EMBL/GenBank/DDBJ databases">
        <title>Parabacteroides acidifaciens nov. sp., isolated from human feces.</title>
        <authorList>
            <person name="Wang Y.J."/>
        </authorList>
    </citation>
    <scope>NUCLEOTIDE SEQUENCE [LARGE SCALE GENOMIC DNA]</scope>
    <source>
        <strain evidence="1 2">426-9</strain>
    </source>
</reference>
<dbReference type="Proteomes" id="UP000256321">
    <property type="component" value="Unassembled WGS sequence"/>
</dbReference>
<name>A0A3D8HC97_9BACT</name>
<sequence length="60" mass="6679">MFIKDIGTKVAYLTKECAKSTNNIAQICKLCASRLRGNKKGQSVALSWVDLHYLTYLTGI</sequence>
<dbReference type="EMBL" id="QREV01000040">
    <property type="protein sequence ID" value="RDU48390.1"/>
    <property type="molecule type" value="Genomic_DNA"/>
</dbReference>
<organism evidence="1 2">
    <name type="scientific">Parabacteroides acidifaciens</name>
    <dbReference type="NCBI Taxonomy" id="2290935"/>
    <lineage>
        <taxon>Bacteria</taxon>
        <taxon>Pseudomonadati</taxon>
        <taxon>Bacteroidota</taxon>
        <taxon>Bacteroidia</taxon>
        <taxon>Bacteroidales</taxon>
        <taxon>Tannerellaceae</taxon>
        <taxon>Parabacteroides</taxon>
    </lineage>
</organism>
<accession>A0A3D8HC97</accession>
<gene>
    <name evidence="1" type="ORF">DWU89_14770</name>
</gene>
<protein>
    <recommendedName>
        <fullName evidence="3">Transposase</fullName>
    </recommendedName>
</protein>
<evidence type="ECO:0008006" key="3">
    <source>
        <dbReference type="Google" id="ProtNLM"/>
    </source>
</evidence>
<comment type="caution">
    <text evidence="1">The sequence shown here is derived from an EMBL/GenBank/DDBJ whole genome shotgun (WGS) entry which is preliminary data.</text>
</comment>
<evidence type="ECO:0000313" key="2">
    <source>
        <dbReference type="Proteomes" id="UP000256321"/>
    </source>
</evidence>
<proteinExistence type="predicted"/>